<comment type="caution">
    <text evidence="3">The sequence shown here is derived from an EMBL/GenBank/DDBJ whole genome shotgun (WGS) entry which is preliminary data.</text>
</comment>
<proteinExistence type="predicted"/>
<evidence type="ECO:0000313" key="4">
    <source>
        <dbReference type="Proteomes" id="UP001229421"/>
    </source>
</evidence>
<dbReference type="InterPro" id="IPR058352">
    <property type="entry name" value="DUF8039"/>
</dbReference>
<accession>A0AAD8KNV8</accession>
<gene>
    <name evidence="3" type="ORF">QVD17_19888</name>
</gene>
<name>A0AAD8KNV8_TARER</name>
<dbReference type="PANTHER" id="PTHR33018">
    <property type="entry name" value="OS10G0338966 PROTEIN-RELATED"/>
    <property type="match status" value="1"/>
</dbReference>
<evidence type="ECO:0000313" key="3">
    <source>
        <dbReference type="EMBL" id="KAK1424556.1"/>
    </source>
</evidence>
<evidence type="ECO:0000259" key="2">
    <source>
        <dbReference type="Pfam" id="PF26133"/>
    </source>
</evidence>
<sequence>MTDGATRVQERGSVSQVDVSHASRGSSHGSGGRLIDYPPINSMTPCELLLNVVESQLKVASGVAWPTSAATIIHGKLIVMGCVKVQVDETVTAFQDLPANGVTQIDEVTTIKDMLYEPTRGTPSNATSDASPTSYHPQDYMMHHEDKHVVVVNSFPQSLHQEYVMQNDKTQGGFMNMLLENMNRKNPFELHAPDLAPVPEPNFIDPNVVSALELIESRPNEMKALVEQLSNIIGDKYVVDVSSPAGMYPESIVESIPYSELDCKQQEGDYECGYMVIKHMEEFVNHIQHDVANLLREEDEIIQEEEIDNLIIRLIPKFINKAVSKDWFASYEEDGSSRKVYGFKFYDIS</sequence>
<keyword evidence="4" id="KW-1185">Reference proteome</keyword>
<evidence type="ECO:0000256" key="1">
    <source>
        <dbReference type="SAM" id="MobiDB-lite"/>
    </source>
</evidence>
<dbReference type="EMBL" id="JAUHHV010000005">
    <property type="protein sequence ID" value="KAK1424556.1"/>
    <property type="molecule type" value="Genomic_DNA"/>
</dbReference>
<dbReference type="PANTHER" id="PTHR33018:SF35">
    <property type="entry name" value="ULP1 PROTEASE FAMILY CATALYTIC DOMAIN, PAPAIN-LIKE CYSTEINE PEPTIDASE SUPERFAMILY"/>
    <property type="match status" value="1"/>
</dbReference>
<feature type="domain" description="DUF8039" evidence="2">
    <location>
        <begin position="38"/>
        <end position="113"/>
    </location>
</feature>
<protein>
    <recommendedName>
        <fullName evidence="2">DUF8039 domain-containing protein</fullName>
    </recommendedName>
</protein>
<dbReference type="Pfam" id="PF26133">
    <property type="entry name" value="DUF8039"/>
    <property type="match status" value="1"/>
</dbReference>
<reference evidence="3" key="1">
    <citation type="journal article" date="2023" name="bioRxiv">
        <title>Improved chromosome-level genome assembly for marigold (Tagetes erecta).</title>
        <authorList>
            <person name="Jiang F."/>
            <person name="Yuan L."/>
            <person name="Wang S."/>
            <person name="Wang H."/>
            <person name="Xu D."/>
            <person name="Wang A."/>
            <person name="Fan W."/>
        </authorList>
    </citation>
    <scope>NUCLEOTIDE SEQUENCE</scope>
    <source>
        <strain evidence="3">WSJ</strain>
        <tissue evidence="3">Leaf</tissue>
    </source>
</reference>
<dbReference type="AlphaFoldDB" id="A0AAD8KNV8"/>
<organism evidence="3 4">
    <name type="scientific">Tagetes erecta</name>
    <name type="common">African marigold</name>
    <dbReference type="NCBI Taxonomy" id="13708"/>
    <lineage>
        <taxon>Eukaryota</taxon>
        <taxon>Viridiplantae</taxon>
        <taxon>Streptophyta</taxon>
        <taxon>Embryophyta</taxon>
        <taxon>Tracheophyta</taxon>
        <taxon>Spermatophyta</taxon>
        <taxon>Magnoliopsida</taxon>
        <taxon>eudicotyledons</taxon>
        <taxon>Gunneridae</taxon>
        <taxon>Pentapetalae</taxon>
        <taxon>asterids</taxon>
        <taxon>campanulids</taxon>
        <taxon>Asterales</taxon>
        <taxon>Asteraceae</taxon>
        <taxon>Asteroideae</taxon>
        <taxon>Heliantheae alliance</taxon>
        <taxon>Tageteae</taxon>
        <taxon>Tagetes</taxon>
    </lineage>
</organism>
<dbReference type="Proteomes" id="UP001229421">
    <property type="component" value="Unassembled WGS sequence"/>
</dbReference>
<feature type="region of interest" description="Disordered" evidence="1">
    <location>
        <begin position="1"/>
        <end position="36"/>
    </location>
</feature>